<dbReference type="SUPFAM" id="SSF56935">
    <property type="entry name" value="Porins"/>
    <property type="match status" value="1"/>
</dbReference>
<feature type="signal peptide" evidence="12">
    <location>
        <begin position="1"/>
        <end position="17"/>
    </location>
</feature>
<keyword evidence="4" id="KW-0410">Iron transport</keyword>
<protein>
    <submittedName>
        <fullName evidence="14">TonB-dependent receptor</fullName>
    </submittedName>
</protein>
<dbReference type="InterPro" id="IPR011662">
    <property type="entry name" value="Secretin/TonB_short_N"/>
</dbReference>
<feature type="chain" id="PRO_5045506047" evidence="12">
    <location>
        <begin position="18"/>
        <end position="1113"/>
    </location>
</feature>
<evidence type="ECO:0000256" key="12">
    <source>
        <dbReference type="SAM" id="SignalP"/>
    </source>
</evidence>
<organism evidence="14 15">
    <name type="scientific">Mucilaginibacter sabulilitoris</name>
    <dbReference type="NCBI Taxonomy" id="1173583"/>
    <lineage>
        <taxon>Bacteria</taxon>
        <taxon>Pseudomonadati</taxon>
        <taxon>Bacteroidota</taxon>
        <taxon>Sphingobacteriia</taxon>
        <taxon>Sphingobacteriales</taxon>
        <taxon>Sphingobacteriaceae</taxon>
        <taxon>Mucilaginibacter</taxon>
    </lineage>
</organism>
<dbReference type="Gene3D" id="2.60.40.1120">
    <property type="entry name" value="Carboxypeptidase-like, regulatory domain"/>
    <property type="match status" value="1"/>
</dbReference>
<evidence type="ECO:0000256" key="5">
    <source>
        <dbReference type="ARBA" id="ARBA00022692"/>
    </source>
</evidence>
<keyword evidence="14" id="KW-0675">Receptor</keyword>
<gene>
    <name evidence="14" type="ORF">SNE25_25620</name>
</gene>
<dbReference type="InterPro" id="IPR036942">
    <property type="entry name" value="Beta-barrel_TonB_sf"/>
</dbReference>
<dbReference type="SUPFAM" id="SSF49464">
    <property type="entry name" value="Carboxypeptidase regulatory domain-like"/>
    <property type="match status" value="1"/>
</dbReference>
<keyword evidence="4" id="KW-0406">Ion transport</keyword>
<keyword evidence="12" id="KW-0732">Signal</keyword>
<keyword evidence="8 10" id="KW-0472">Membrane</keyword>
<evidence type="ECO:0000256" key="9">
    <source>
        <dbReference type="ARBA" id="ARBA00023237"/>
    </source>
</evidence>
<keyword evidence="2 10" id="KW-0813">Transport</keyword>
<dbReference type="Gene3D" id="2.40.170.20">
    <property type="entry name" value="TonB-dependent receptor, beta-barrel domain"/>
    <property type="match status" value="1"/>
</dbReference>
<evidence type="ECO:0000256" key="2">
    <source>
        <dbReference type="ARBA" id="ARBA00022448"/>
    </source>
</evidence>
<dbReference type="Proteomes" id="UP001324380">
    <property type="component" value="Chromosome"/>
</dbReference>
<keyword evidence="9 10" id="KW-0998">Cell outer membrane</keyword>
<evidence type="ECO:0000256" key="10">
    <source>
        <dbReference type="PROSITE-ProRule" id="PRU01360"/>
    </source>
</evidence>
<dbReference type="Pfam" id="PF13715">
    <property type="entry name" value="CarbopepD_reg_2"/>
    <property type="match status" value="1"/>
</dbReference>
<keyword evidence="15" id="KW-1185">Reference proteome</keyword>
<dbReference type="InterPro" id="IPR008969">
    <property type="entry name" value="CarboxyPept-like_regulatory"/>
</dbReference>
<evidence type="ECO:0000256" key="4">
    <source>
        <dbReference type="ARBA" id="ARBA00022496"/>
    </source>
</evidence>
<keyword evidence="5 10" id="KW-0812">Transmembrane</keyword>
<keyword evidence="6" id="KW-0408">Iron</keyword>
<dbReference type="EMBL" id="CP139558">
    <property type="protein sequence ID" value="WPU92707.1"/>
    <property type="molecule type" value="Genomic_DNA"/>
</dbReference>
<dbReference type="InterPro" id="IPR012910">
    <property type="entry name" value="Plug_dom"/>
</dbReference>
<dbReference type="RefSeq" id="WP_321561867.1">
    <property type="nucleotide sequence ID" value="NZ_CP139558.1"/>
</dbReference>
<evidence type="ECO:0000256" key="6">
    <source>
        <dbReference type="ARBA" id="ARBA00023004"/>
    </source>
</evidence>
<evidence type="ECO:0000313" key="15">
    <source>
        <dbReference type="Proteomes" id="UP001324380"/>
    </source>
</evidence>
<dbReference type="Pfam" id="PF00593">
    <property type="entry name" value="TonB_dep_Rec_b-barrel"/>
    <property type="match status" value="1"/>
</dbReference>
<dbReference type="Pfam" id="PF07715">
    <property type="entry name" value="Plug"/>
    <property type="match status" value="1"/>
</dbReference>
<evidence type="ECO:0000256" key="8">
    <source>
        <dbReference type="ARBA" id="ARBA00023136"/>
    </source>
</evidence>
<dbReference type="PROSITE" id="PS52016">
    <property type="entry name" value="TONB_DEPENDENT_REC_3"/>
    <property type="match status" value="1"/>
</dbReference>
<dbReference type="InterPro" id="IPR000531">
    <property type="entry name" value="Beta-barrel_TonB"/>
</dbReference>
<comment type="subcellular location">
    <subcellularLocation>
        <location evidence="1 10">Cell outer membrane</location>
        <topology evidence="1 10">Multi-pass membrane protein</topology>
    </subcellularLocation>
</comment>
<proteinExistence type="inferred from homology"/>
<dbReference type="InterPro" id="IPR023997">
    <property type="entry name" value="TonB-dep_OMP_SusC/RagA_CS"/>
</dbReference>
<comment type="similarity">
    <text evidence="10 11">Belongs to the TonB-dependent receptor family.</text>
</comment>
<dbReference type="Pfam" id="PF07660">
    <property type="entry name" value="STN"/>
    <property type="match status" value="1"/>
</dbReference>
<feature type="domain" description="Secretin/TonB short N-terminal" evidence="13">
    <location>
        <begin position="47"/>
        <end position="98"/>
    </location>
</feature>
<dbReference type="SMART" id="SM00965">
    <property type="entry name" value="STN"/>
    <property type="match status" value="1"/>
</dbReference>
<keyword evidence="7 11" id="KW-0798">TonB box</keyword>
<dbReference type="InterPro" id="IPR037066">
    <property type="entry name" value="Plug_dom_sf"/>
</dbReference>
<sequence length="1113" mass="123321">MKLSFFLCLVSILQVSAATTFAQKISLDKSNATLTEALQEIHLQSGFSVFYNAKMLKNAVPVNVHLQNTDLSEVLKQCFQNQPFSYVINNNTIVVTPKLAEAKPVQVITITGQVKDDKGLPLPGVSIKIKGSDVGTQTKSDGSYTLNVPDNNAVLVFSFVGFVTQEVKVGNETQINISLKEQTSALNEIVVVGYGTQKKVNLTGAVSTVSGEDLNKRPVTNVTSMLEGTMPGVKINTGAGEPGNESVSIRIRGMGSYSGADLEPLVLIDGVQGNLNDINPNDIDNVSVLKDAASASIYGSRGANGVLLVTTKQGKAGKMKVQYDGNVGIYKPTNMYKLITNSATYMELFNEAHINSGITDPNSLYPQDQIDLYRNATDRVRYPNTDWLSLIFQTAPTQNHNLTFSGGNDKTVYNVSLGYIDQNGIMKGFNYKKYTARVNLTSKVNDHIKFGTNILLKSGSRDAVAGNPSSPSQWDGSSMDLFLSAMSQAPTYGPYLSDGSGHYTFKAYDFEYNNKNPVAVLDKNFKRITNDYEANAQGWLEVQFNKDFSWYTKGAVNFSMDKYRDYKYTLDEYNFRTNKFQTSLDLGQGLTDQDEQTVYTNLYSYLNYAHDFGGHNIKAQFGYSLEQSKWEYLRGYRRNFTDPTLTQLDAGGSDIQSAAGSENQWAIMSYFGRLNYNYKERYLLEGNIRYDGSSKFSGDNKWGVFPSFSAGWRATEEPFIKALNLDWLTNLKLRGSWGQVGNQNIPTGNYPYQAVLGFTGNYSFDNSTLTNGVAQQDLNNPIIKWETTTITDVGLDVTLFKNLSLTADWYKKRTSDIIRRAQVTALVGLNPPVINDGIVDNTGFEIGINYSNVIRDGALRGFTYSLGANADHFTNKIISIGQRELGGYTVRQNGLPIDAFYTLQVIGIFQTAQEVANSPKQYGDATLPGDLKYKDVDNNGVINDNDRTLISGAFPKLNYSFNLAASFKGFDLSAMAQGVYGVKSYVSGWGVIPFVQGTPPTTEWLNRWTPEHPSTTLPRIYWGQGAPDKITRPSTFFLQNASYLRIKNLVFGYTLPSATTKKIGLDRVRLYFSGDNLFTITKFKGLDPERYGNGDGVQYPQNKIYSFGLNVSF</sequence>
<dbReference type="Gene3D" id="2.170.130.10">
    <property type="entry name" value="TonB-dependent receptor, plug domain"/>
    <property type="match status" value="1"/>
</dbReference>
<evidence type="ECO:0000259" key="13">
    <source>
        <dbReference type="SMART" id="SM00965"/>
    </source>
</evidence>
<evidence type="ECO:0000256" key="11">
    <source>
        <dbReference type="RuleBase" id="RU003357"/>
    </source>
</evidence>
<accession>A0ABZ0TJU5</accession>
<reference evidence="14 15" key="1">
    <citation type="submission" date="2023-11" db="EMBL/GenBank/DDBJ databases">
        <title>Analysis of the Genomes of Mucilaginibacter gossypii cycad 4 and M. sabulilitoris SNA2: microbes with the potential for plant growth promotion.</title>
        <authorList>
            <person name="Hirsch A.M."/>
            <person name="Humm E."/>
            <person name="Rubbi M."/>
            <person name="Del Vecchio G."/>
            <person name="Ha S.M."/>
            <person name="Pellegrini M."/>
            <person name="Gunsalus R.P."/>
        </authorList>
    </citation>
    <scope>NUCLEOTIDE SEQUENCE [LARGE SCALE GENOMIC DNA]</scope>
    <source>
        <strain evidence="14 15">SNA2</strain>
    </source>
</reference>
<evidence type="ECO:0000313" key="14">
    <source>
        <dbReference type="EMBL" id="WPU92707.1"/>
    </source>
</evidence>
<dbReference type="InterPro" id="IPR023996">
    <property type="entry name" value="TonB-dep_OMP_SusC/RagA"/>
</dbReference>
<dbReference type="NCBIfam" id="TIGR04056">
    <property type="entry name" value="OMP_RagA_SusC"/>
    <property type="match status" value="1"/>
</dbReference>
<evidence type="ECO:0000256" key="1">
    <source>
        <dbReference type="ARBA" id="ARBA00004571"/>
    </source>
</evidence>
<dbReference type="InterPro" id="IPR039426">
    <property type="entry name" value="TonB-dep_rcpt-like"/>
</dbReference>
<dbReference type="NCBIfam" id="TIGR04057">
    <property type="entry name" value="SusC_RagA_signa"/>
    <property type="match status" value="1"/>
</dbReference>
<evidence type="ECO:0000256" key="3">
    <source>
        <dbReference type="ARBA" id="ARBA00022452"/>
    </source>
</evidence>
<evidence type="ECO:0000256" key="7">
    <source>
        <dbReference type="ARBA" id="ARBA00023077"/>
    </source>
</evidence>
<name>A0ABZ0TJU5_9SPHI</name>
<dbReference type="Gene3D" id="3.55.50.30">
    <property type="match status" value="1"/>
</dbReference>
<keyword evidence="3 10" id="KW-1134">Transmembrane beta strand</keyword>